<dbReference type="InterPro" id="IPR027417">
    <property type="entry name" value="P-loop_NTPase"/>
</dbReference>
<dbReference type="GO" id="GO:0005524">
    <property type="term" value="F:ATP binding"/>
    <property type="evidence" value="ECO:0007669"/>
    <property type="project" value="UniProtKB-KW"/>
</dbReference>
<feature type="compositionally biased region" description="Basic residues" evidence="15">
    <location>
        <begin position="695"/>
        <end position="705"/>
    </location>
</feature>
<dbReference type="Pfam" id="PF13614">
    <property type="entry name" value="AAA_31"/>
    <property type="match status" value="1"/>
</dbReference>
<evidence type="ECO:0000256" key="6">
    <source>
        <dbReference type="ARBA" id="ARBA00022692"/>
    </source>
</evidence>
<comment type="subcellular location">
    <subcellularLocation>
        <location evidence="1">Cell inner membrane</location>
        <topology evidence="1">Multi-pass membrane protein</topology>
    </subcellularLocation>
</comment>
<feature type="transmembrane region" description="Helical" evidence="16">
    <location>
        <begin position="416"/>
        <end position="436"/>
    </location>
</feature>
<evidence type="ECO:0000256" key="2">
    <source>
        <dbReference type="ARBA" id="ARBA00008883"/>
    </source>
</evidence>
<keyword evidence="10 16" id="KW-1133">Transmembrane helix</keyword>
<keyword evidence="14" id="KW-0175">Coiled coil</keyword>
<comment type="caution">
    <text evidence="19">The sequence shown here is derived from an EMBL/GenBank/DDBJ whole genome shotgun (WGS) entry which is preliminary data.</text>
</comment>
<evidence type="ECO:0000256" key="1">
    <source>
        <dbReference type="ARBA" id="ARBA00004429"/>
    </source>
</evidence>
<dbReference type="OrthoDB" id="9794577at2"/>
<dbReference type="Pfam" id="PF02706">
    <property type="entry name" value="Wzz"/>
    <property type="match status" value="1"/>
</dbReference>
<evidence type="ECO:0000256" key="11">
    <source>
        <dbReference type="ARBA" id="ARBA00023136"/>
    </source>
</evidence>
<feature type="domain" description="AAA" evidence="18">
    <location>
        <begin position="510"/>
        <end position="642"/>
    </location>
</feature>
<evidence type="ECO:0000256" key="9">
    <source>
        <dbReference type="ARBA" id="ARBA00022840"/>
    </source>
</evidence>
<name>A0A178IH18_9BACT</name>
<evidence type="ECO:0000313" key="19">
    <source>
        <dbReference type="EMBL" id="OAM89290.1"/>
    </source>
</evidence>
<evidence type="ECO:0000313" key="20">
    <source>
        <dbReference type="Proteomes" id="UP000078486"/>
    </source>
</evidence>
<evidence type="ECO:0000259" key="17">
    <source>
        <dbReference type="Pfam" id="PF02706"/>
    </source>
</evidence>
<evidence type="ECO:0000256" key="15">
    <source>
        <dbReference type="SAM" id="MobiDB-lite"/>
    </source>
</evidence>
<proteinExistence type="inferred from homology"/>
<evidence type="ECO:0000256" key="3">
    <source>
        <dbReference type="ARBA" id="ARBA00022475"/>
    </source>
</evidence>
<evidence type="ECO:0000256" key="10">
    <source>
        <dbReference type="ARBA" id="ARBA00022989"/>
    </source>
</evidence>
<dbReference type="Gene3D" id="3.40.50.300">
    <property type="entry name" value="P-loop containing nucleotide triphosphate hydrolases"/>
    <property type="match status" value="1"/>
</dbReference>
<comment type="similarity">
    <text evidence="2">Belongs to the etk/wzc family.</text>
</comment>
<evidence type="ECO:0000256" key="4">
    <source>
        <dbReference type="ARBA" id="ARBA00022519"/>
    </source>
</evidence>
<sequence length="723" mass="80584">MARPDSSSETAALPEFFQVLRQRKFLILLVMALVVGTAAVVTALLPKWYLSTINIRVEKPEGKVVFENQANNYYDPYFLQDQFKVIQSPKILNPVIENLGLNRRIAALLGASAPYPTDVTYEYLTKKMLRVEMPRNTSLLEVNVFSRDAALAAAIANEIARAYSEDRIAFATAEQRAGLDQLRRELAGQERAVATQRDLVEKLRAQLNISGVNLVTPQGGDIEIETLRQMQNTLVALRVDAIGRRARYENFKKIPEADRANLVNSELITDTNIQNLLQAYLVADQNVTRLRSRLGEAHPELITATDNRAKIREQLDAQLRGYENGLEISCKEAEARVAELEKQLEEARARQITSSTDRMRPFEEAVRKLDDETRLLSTVKLVLRQREIDYQVPKRTIEILNTAEPARRAARPSWPLNLTFAFLFGAVLGVGAAVLIEFFDASFRGVADVERRLQRPVLGVIPASATARRPNEDSGDPADAEPFRVLQTNISLARKDAAPGRTLVMLSAGPGEGKSTTLLRLARAMGEAGARVLLIDSDLRRPTQHQLTGAAKEPGLADLLQGKATLDDVTRRSIAPNLDFIPCGSVGGFTLSLLYADRLKALLAGLGKSYDRIMFDAPPIIGVSDASVITSLVDDVLLLVQYRRNPQSMVVRAQQIIAGLHKEILGIVLNRVPKNAGDDYGYYTNNYAYYSSRDVRRRSRRHRSGRDRDDEADARETFTEPER</sequence>
<dbReference type="Proteomes" id="UP000078486">
    <property type="component" value="Unassembled WGS sequence"/>
</dbReference>
<evidence type="ECO:0000256" key="12">
    <source>
        <dbReference type="ARBA" id="ARBA00023137"/>
    </source>
</evidence>
<evidence type="ECO:0000256" key="7">
    <source>
        <dbReference type="ARBA" id="ARBA00022741"/>
    </source>
</evidence>
<dbReference type="STRING" id="1184151.AW736_13640"/>
<keyword evidence="7" id="KW-0547">Nucleotide-binding</keyword>
<evidence type="ECO:0000256" key="5">
    <source>
        <dbReference type="ARBA" id="ARBA00022679"/>
    </source>
</evidence>
<gene>
    <name evidence="19" type="ORF">AW736_13640</name>
</gene>
<feature type="coiled-coil region" evidence="14">
    <location>
        <begin position="179"/>
        <end position="206"/>
    </location>
</feature>
<feature type="compositionally biased region" description="Basic and acidic residues" evidence="15">
    <location>
        <begin position="706"/>
        <end position="723"/>
    </location>
</feature>
<feature type="region of interest" description="Disordered" evidence="15">
    <location>
        <begin position="694"/>
        <end position="723"/>
    </location>
</feature>
<feature type="transmembrane region" description="Helical" evidence="16">
    <location>
        <begin position="25"/>
        <end position="46"/>
    </location>
</feature>
<dbReference type="EMBL" id="LRRQ01000099">
    <property type="protein sequence ID" value="OAM89290.1"/>
    <property type="molecule type" value="Genomic_DNA"/>
</dbReference>
<feature type="domain" description="Polysaccharide chain length determinant N-terminal" evidence="17">
    <location>
        <begin position="14"/>
        <end position="99"/>
    </location>
</feature>
<keyword evidence="11 16" id="KW-0472">Membrane</keyword>
<dbReference type="NCBIfam" id="TIGR01007">
    <property type="entry name" value="eps_fam"/>
    <property type="match status" value="1"/>
</dbReference>
<keyword evidence="20" id="KW-1185">Reference proteome</keyword>
<evidence type="ECO:0000256" key="16">
    <source>
        <dbReference type="SAM" id="Phobius"/>
    </source>
</evidence>
<protein>
    <recommendedName>
        <fullName evidence="21">CobQ/CobB/MinD/ParA nucleotide binding domain-containing protein</fullName>
    </recommendedName>
</protein>
<keyword evidence="4" id="KW-0997">Cell inner membrane</keyword>
<keyword evidence="8" id="KW-0418">Kinase</keyword>
<organism evidence="19 20">
    <name type="scientific">Termitidicoccus mucosus</name>
    <dbReference type="NCBI Taxonomy" id="1184151"/>
    <lineage>
        <taxon>Bacteria</taxon>
        <taxon>Pseudomonadati</taxon>
        <taxon>Verrucomicrobiota</taxon>
        <taxon>Opitutia</taxon>
        <taxon>Opitutales</taxon>
        <taxon>Opitutaceae</taxon>
        <taxon>Termitidicoccus</taxon>
    </lineage>
</organism>
<keyword evidence="9" id="KW-0067">ATP-binding</keyword>
<evidence type="ECO:0000256" key="13">
    <source>
        <dbReference type="ARBA" id="ARBA00053015"/>
    </source>
</evidence>
<evidence type="ECO:0000259" key="18">
    <source>
        <dbReference type="Pfam" id="PF13614"/>
    </source>
</evidence>
<evidence type="ECO:0000256" key="8">
    <source>
        <dbReference type="ARBA" id="ARBA00022777"/>
    </source>
</evidence>
<evidence type="ECO:0008006" key="21">
    <source>
        <dbReference type="Google" id="ProtNLM"/>
    </source>
</evidence>
<dbReference type="GO" id="GO:0004713">
    <property type="term" value="F:protein tyrosine kinase activity"/>
    <property type="evidence" value="ECO:0007669"/>
    <property type="project" value="UniProtKB-KW"/>
</dbReference>
<keyword evidence="5" id="KW-0808">Transferase</keyword>
<evidence type="ECO:0000256" key="14">
    <source>
        <dbReference type="SAM" id="Coils"/>
    </source>
</evidence>
<dbReference type="PANTHER" id="PTHR32309">
    <property type="entry name" value="TYROSINE-PROTEIN KINASE"/>
    <property type="match status" value="1"/>
</dbReference>
<dbReference type="PANTHER" id="PTHR32309:SF31">
    <property type="entry name" value="CAPSULAR EXOPOLYSACCHARIDE FAMILY"/>
    <property type="match status" value="1"/>
</dbReference>
<dbReference type="InterPro" id="IPR050445">
    <property type="entry name" value="Bact_polysacc_biosynth/exp"/>
</dbReference>
<keyword evidence="3" id="KW-1003">Cell membrane</keyword>
<dbReference type="GO" id="GO:0005886">
    <property type="term" value="C:plasma membrane"/>
    <property type="evidence" value="ECO:0007669"/>
    <property type="project" value="UniProtKB-SubCell"/>
</dbReference>
<dbReference type="AlphaFoldDB" id="A0A178IH18"/>
<dbReference type="SUPFAM" id="SSF52540">
    <property type="entry name" value="P-loop containing nucleoside triphosphate hydrolases"/>
    <property type="match status" value="1"/>
</dbReference>
<dbReference type="CDD" id="cd05387">
    <property type="entry name" value="BY-kinase"/>
    <property type="match status" value="1"/>
</dbReference>
<comment type="catalytic activity">
    <reaction evidence="13">
        <text>L-tyrosyl-[protein] + ATP = O-phospho-L-tyrosyl-[protein] + ADP + H(+)</text>
        <dbReference type="Rhea" id="RHEA:10596"/>
        <dbReference type="Rhea" id="RHEA-COMP:10136"/>
        <dbReference type="Rhea" id="RHEA-COMP:20101"/>
        <dbReference type="ChEBI" id="CHEBI:15378"/>
        <dbReference type="ChEBI" id="CHEBI:30616"/>
        <dbReference type="ChEBI" id="CHEBI:46858"/>
        <dbReference type="ChEBI" id="CHEBI:61978"/>
        <dbReference type="ChEBI" id="CHEBI:456216"/>
    </reaction>
</comment>
<keyword evidence="12" id="KW-0829">Tyrosine-protein kinase</keyword>
<accession>A0A178IH18</accession>
<dbReference type="InterPro" id="IPR025669">
    <property type="entry name" value="AAA_dom"/>
</dbReference>
<dbReference type="InterPro" id="IPR005702">
    <property type="entry name" value="Wzc-like_C"/>
</dbReference>
<keyword evidence="6 16" id="KW-0812">Transmembrane</keyword>
<dbReference type="RefSeq" id="WP_068770739.1">
    <property type="nucleotide sequence ID" value="NZ_CP109796.1"/>
</dbReference>
<reference evidence="19 20" key="1">
    <citation type="submission" date="2016-01" db="EMBL/GenBank/DDBJ databases">
        <title>High potential of lignocellulose degradation of a new Verrucomicrobia species.</title>
        <authorList>
            <person name="Wang Y."/>
            <person name="Shi Y."/>
            <person name="Qiu Z."/>
            <person name="Liu S."/>
            <person name="Yang H."/>
        </authorList>
    </citation>
    <scope>NUCLEOTIDE SEQUENCE [LARGE SCALE GENOMIC DNA]</scope>
    <source>
        <strain evidence="19 20">TSB47</strain>
    </source>
</reference>
<dbReference type="InterPro" id="IPR003856">
    <property type="entry name" value="LPS_length_determ_N"/>
</dbReference>
<feature type="coiled-coil region" evidence="14">
    <location>
        <begin position="323"/>
        <end position="350"/>
    </location>
</feature>